<gene>
    <name evidence="2" type="ORF">GNP95_24570</name>
</gene>
<evidence type="ECO:0000313" key="3">
    <source>
        <dbReference type="Proteomes" id="UP000447876"/>
    </source>
</evidence>
<sequence length="256" mass="29010">MTEQMSGKIIPILPCRSVNEQLEFYQSLGFKMTYKQARPNHYACMRHPIAELHFFVLKQLDPAKNYSMCYIHVADVDAVYETFCESLKRKTNRIPVRGYPKITKPNSLAEDRRFNLVDPSGNRLLIGTKRAAPQSKAEADVTVHASKFRNAFETAYKLAYAKDDPAHAAKVLDSVLPGMEEAPLPLRYRAVILRADIAHLLDENEAALSFMDEVSQISLSHMSLSAEEHLLVQEAAKRLEELKSALPADQRLQRPE</sequence>
<dbReference type="InterPro" id="IPR029068">
    <property type="entry name" value="Glyas_Bleomycin-R_OHBP_Dase"/>
</dbReference>
<dbReference type="InterPro" id="IPR000335">
    <property type="entry name" value="Bleomycin-R"/>
</dbReference>
<organism evidence="2 3">
    <name type="scientific">Paenibacillus woosongensis</name>
    <dbReference type="NCBI Taxonomy" id="307580"/>
    <lineage>
        <taxon>Bacteria</taxon>
        <taxon>Bacillati</taxon>
        <taxon>Bacillota</taxon>
        <taxon>Bacilli</taxon>
        <taxon>Bacillales</taxon>
        <taxon>Paenibacillaceae</taxon>
        <taxon>Paenibacillus</taxon>
    </lineage>
</organism>
<dbReference type="AlphaFoldDB" id="A0A7X2Z5T5"/>
<protein>
    <recommendedName>
        <fullName evidence="4">VOC family protein</fullName>
    </recommendedName>
</protein>
<dbReference type="EMBL" id="WNZW01000020">
    <property type="protein sequence ID" value="MUG48122.1"/>
    <property type="molecule type" value="Genomic_DNA"/>
</dbReference>
<proteinExistence type="predicted"/>
<dbReference type="RefSeq" id="WP_155613471.1">
    <property type="nucleotide sequence ID" value="NZ_WNZW01000020.1"/>
</dbReference>
<dbReference type="Gene3D" id="3.10.180.10">
    <property type="entry name" value="2,3-Dihydroxybiphenyl 1,2-Dioxygenase, domain 1"/>
    <property type="match status" value="1"/>
</dbReference>
<keyword evidence="1" id="KW-0046">Antibiotic resistance</keyword>
<dbReference type="GO" id="GO:0046677">
    <property type="term" value="P:response to antibiotic"/>
    <property type="evidence" value="ECO:0007669"/>
    <property type="project" value="UniProtKB-KW"/>
</dbReference>
<dbReference type="SUPFAM" id="SSF54593">
    <property type="entry name" value="Glyoxalase/Bleomycin resistance protein/Dihydroxybiphenyl dioxygenase"/>
    <property type="match status" value="1"/>
</dbReference>
<name>A0A7X2Z5T5_9BACL</name>
<comment type="caution">
    <text evidence="2">The sequence shown here is derived from an EMBL/GenBank/DDBJ whole genome shotgun (WGS) entry which is preliminary data.</text>
</comment>
<evidence type="ECO:0000313" key="2">
    <source>
        <dbReference type="EMBL" id="MUG48122.1"/>
    </source>
</evidence>
<dbReference type="OrthoDB" id="6624781at2"/>
<reference evidence="2 3" key="1">
    <citation type="submission" date="2019-11" db="EMBL/GenBank/DDBJ databases">
        <title>Draft genome sequences of five Paenibacillus species of dairy origin.</title>
        <authorList>
            <person name="Olajide A.M."/>
            <person name="Chen S."/>
            <person name="Lapointe G."/>
        </authorList>
    </citation>
    <scope>NUCLEOTIDE SEQUENCE [LARGE SCALE GENOMIC DNA]</scope>
    <source>
        <strain evidence="2 3">12CR55</strain>
    </source>
</reference>
<dbReference type="Proteomes" id="UP000447876">
    <property type="component" value="Unassembled WGS sequence"/>
</dbReference>
<dbReference type="CDD" id="cd08349">
    <property type="entry name" value="BLMA_like"/>
    <property type="match status" value="1"/>
</dbReference>
<evidence type="ECO:0008006" key="4">
    <source>
        <dbReference type="Google" id="ProtNLM"/>
    </source>
</evidence>
<evidence type="ECO:0000256" key="1">
    <source>
        <dbReference type="ARBA" id="ARBA00023251"/>
    </source>
</evidence>
<accession>A0A7X2Z5T5</accession>